<keyword evidence="4 7" id="KW-1133">Transmembrane helix</keyword>
<gene>
    <name evidence="8" type="ORF">ESB13_22745</name>
</gene>
<evidence type="ECO:0000256" key="1">
    <source>
        <dbReference type="ARBA" id="ARBA00004651"/>
    </source>
</evidence>
<dbReference type="InterPro" id="IPR005171">
    <property type="entry name" value="Cyt_c_oxidase_su4_prok"/>
</dbReference>
<evidence type="ECO:0000313" key="8">
    <source>
        <dbReference type="EMBL" id="RXK80975.1"/>
    </source>
</evidence>
<name>A0A4Q1D1U2_9BACT</name>
<evidence type="ECO:0008006" key="10">
    <source>
        <dbReference type="Google" id="ProtNLM"/>
    </source>
</evidence>
<feature type="transmembrane region" description="Helical" evidence="7">
    <location>
        <begin position="23"/>
        <end position="42"/>
    </location>
</feature>
<dbReference type="Pfam" id="PF03626">
    <property type="entry name" value="COX4_pro"/>
    <property type="match status" value="1"/>
</dbReference>
<dbReference type="GO" id="GO:0005886">
    <property type="term" value="C:plasma membrane"/>
    <property type="evidence" value="ECO:0007669"/>
    <property type="project" value="UniProtKB-SubCell"/>
</dbReference>
<evidence type="ECO:0000256" key="4">
    <source>
        <dbReference type="ARBA" id="ARBA00022989"/>
    </source>
</evidence>
<dbReference type="OrthoDB" id="981917at2"/>
<evidence type="ECO:0000256" key="6">
    <source>
        <dbReference type="SAM" id="MobiDB-lite"/>
    </source>
</evidence>
<evidence type="ECO:0000256" key="5">
    <source>
        <dbReference type="ARBA" id="ARBA00023136"/>
    </source>
</evidence>
<reference evidence="8 9" key="1">
    <citation type="submission" date="2019-01" db="EMBL/GenBank/DDBJ databases">
        <title>Filimonas sp. strain TTM-71.</title>
        <authorList>
            <person name="Chen W.-M."/>
        </authorList>
    </citation>
    <scope>NUCLEOTIDE SEQUENCE [LARGE SCALE GENOMIC DNA]</scope>
    <source>
        <strain evidence="8 9">TTM-71</strain>
    </source>
</reference>
<accession>A0A4Q1D1U2</accession>
<feature type="transmembrane region" description="Helical" evidence="7">
    <location>
        <begin position="54"/>
        <end position="75"/>
    </location>
</feature>
<dbReference type="Proteomes" id="UP000290545">
    <property type="component" value="Unassembled WGS sequence"/>
</dbReference>
<comment type="caution">
    <text evidence="8">The sequence shown here is derived from an EMBL/GenBank/DDBJ whole genome shotgun (WGS) entry which is preliminary data.</text>
</comment>
<feature type="transmembrane region" description="Helical" evidence="7">
    <location>
        <begin position="81"/>
        <end position="104"/>
    </location>
</feature>
<keyword evidence="2" id="KW-1003">Cell membrane</keyword>
<evidence type="ECO:0000256" key="3">
    <source>
        <dbReference type="ARBA" id="ARBA00022692"/>
    </source>
</evidence>
<comment type="subcellular location">
    <subcellularLocation>
        <location evidence="1">Cell membrane</location>
        <topology evidence="1">Multi-pass membrane protein</topology>
    </subcellularLocation>
</comment>
<protein>
    <recommendedName>
        <fullName evidence="10">Cytochrome C oxidase subunit IV</fullName>
    </recommendedName>
</protein>
<organism evidence="8 9">
    <name type="scientific">Filimonas effusa</name>
    <dbReference type="NCBI Taxonomy" id="2508721"/>
    <lineage>
        <taxon>Bacteria</taxon>
        <taxon>Pseudomonadati</taxon>
        <taxon>Bacteroidota</taxon>
        <taxon>Chitinophagia</taxon>
        <taxon>Chitinophagales</taxon>
        <taxon>Chitinophagaceae</taxon>
        <taxon>Filimonas</taxon>
    </lineage>
</organism>
<keyword evidence="3 7" id="KW-0812">Transmembrane</keyword>
<sequence length="154" mass="17805">MDNTVSVHHEEHAGGGTKEIKRITIYLSILTIVELAIGFYMYKAELSDGFFKHFLKGVIVVLMMWKAMYIVGYFMHLKHELRNMILTIIIPLFLFIWFIIAFLADGNSYKNLREKYDPYHVEKATLAAPAHEGHGKHDTTHEQHADEKPAHHAE</sequence>
<evidence type="ECO:0000256" key="7">
    <source>
        <dbReference type="SAM" id="Phobius"/>
    </source>
</evidence>
<keyword evidence="5 7" id="KW-0472">Membrane</keyword>
<dbReference type="EMBL" id="SDHZ01000005">
    <property type="protein sequence ID" value="RXK80975.1"/>
    <property type="molecule type" value="Genomic_DNA"/>
</dbReference>
<proteinExistence type="predicted"/>
<feature type="region of interest" description="Disordered" evidence="6">
    <location>
        <begin position="131"/>
        <end position="154"/>
    </location>
</feature>
<evidence type="ECO:0000313" key="9">
    <source>
        <dbReference type="Proteomes" id="UP000290545"/>
    </source>
</evidence>
<evidence type="ECO:0000256" key="2">
    <source>
        <dbReference type="ARBA" id="ARBA00022475"/>
    </source>
</evidence>
<keyword evidence="9" id="KW-1185">Reference proteome</keyword>
<dbReference type="AlphaFoldDB" id="A0A4Q1D1U2"/>
<dbReference type="RefSeq" id="WP_129006201.1">
    <property type="nucleotide sequence ID" value="NZ_SDHZ01000005.1"/>
</dbReference>